<dbReference type="Pfam" id="PF07883">
    <property type="entry name" value="Cupin_2"/>
    <property type="match status" value="1"/>
</dbReference>
<dbReference type="OMA" id="DIKTHEQ"/>
<dbReference type="SUPFAM" id="SSF51182">
    <property type="entry name" value="RmlC-like cupins"/>
    <property type="match status" value="1"/>
</dbReference>
<feature type="domain" description="Cupin type-2" evidence="1">
    <location>
        <begin position="123"/>
        <end position="191"/>
    </location>
</feature>
<protein>
    <recommendedName>
        <fullName evidence="1">Cupin type-2 domain-containing protein</fullName>
    </recommendedName>
</protein>
<dbReference type="EMBL" id="MDYL01000017">
    <property type="protein sequence ID" value="OQD73108.1"/>
    <property type="molecule type" value="Genomic_DNA"/>
</dbReference>
<dbReference type="CDD" id="cd02231">
    <property type="entry name" value="cupin_BLL6423-like"/>
    <property type="match status" value="1"/>
</dbReference>
<dbReference type="PANTHER" id="PTHR36156">
    <property type="entry name" value="SLR2101 PROTEIN"/>
    <property type="match status" value="1"/>
</dbReference>
<dbReference type="InterPro" id="IPR011051">
    <property type="entry name" value="RmlC_Cupin_sf"/>
</dbReference>
<dbReference type="InterPro" id="IPR047142">
    <property type="entry name" value="OryJ/VirC-like"/>
</dbReference>
<dbReference type="InterPro" id="IPR013096">
    <property type="entry name" value="Cupin_2"/>
</dbReference>
<reference evidence="3" key="1">
    <citation type="journal article" date="2017" name="Nat. Microbiol.">
        <title>Global analysis of biosynthetic gene clusters reveals vast potential of secondary metabolite production in Penicillium species.</title>
        <authorList>
            <person name="Nielsen J.C."/>
            <person name="Grijseels S."/>
            <person name="Prigent S."/>
            <person name="Ji B."/>
            <person name="Dainat J."/>
            <person name="Nielsen K.F."/>
            <person name="Frisvad J.C."/>
            <person name="Workman M."/>
            <person name="Nielsen J."/>
        </authorList>
    </citation>
    <scope>NUCLEOTIDE SEQUENCE [LARGE SCALE GENOMIC DNA]</scope>
    <source>
        <strain evidence="3">IBT 11843</strain>
    </source>
</reference>
<evidence type="ECO:0000313" key="3">
    <source>
        <dbReference type="Proteomes" id="UP000191522"/>
    </source>
</evidence>
<dbReference type="AlphaFoldDB" id="A0A1V6P812"/>
<evidence type="ECO:0000259" key="1">
    <source>
        <dbReference type="Pfam" id="PF07883"/>
    </source>
</evidence>
<dbReference type="PANTHER" id="PTHR36156:SF2">
    <property type="entry name" value="CUPIN TYPE-2 DOMAIN-CONTAINING PROTEIN"/>
    <property type="match status" value="1"/>
</dbReference>
<dbReference type="Proteomes" id="UP000191522">
    <property type="component" value="Unassembled WGS sequence"/>
</dbReference>
<dbReference type="InterPro" id="IPR014710">
    <property type="entry name" value="RmlC-like_jellyroll"/>
</dbReference>
<accession>A0A1V6P812</accession>
<gene>
    <name evidence="2" type="ORF">PENDEC_c017G01506</name>
</gene>
<proteinExistence type="predicted"/>
<comment type="caution">
    <text evidence="2">The sequence shown here is derived from an EMBL/GenBank/DDBJ whole genome shotgun (WGS) entry which is preliminary data.</text>
</comment>
<organism evidence="2 3">
    <name type="scientific">Penicillium decumbens</name>
    <dbReference type="NCBI Taxonomy" id="69771"/>
    <lineage>
        <taxon>Eukaryota</taxon>
        <taxon>Fungi</taxon>
        <taxon>Dikarya</taxon>
        <taxon>Ascomycota</taxon>
        <taxon>Pezizomycotina</taxon>
        <taxon>Eurotiomycetes</taxon>
        <taxon>Eurotiomycetidae</taxon>
        <taxon>Eurotiales</taxon>
        <taxon>Aspergillaceae</taxon>
        <taxon>Penicillium</taxon>
    </lineage>
</organism>
<dbReference type="Gene3D" id="2.60.120.10">
    <property type="entry name" value="Jelly Rolls"/>
    <property type="match status" value="1"/>
</dbReference>
<keyword evidence="3" id="KW-1185">Reference proteome</keyword>
<evidence type="ECO:0000313" key="2">
    <source>
        <dbReference type="EMBL" id="OQD73108.1"/>
    </source>
</evidence>
<sequence length="223" mass="24797">MCSRKQPYSHRSFVQRGETRCDANAIRKRTNLFIMSNPGQISPLRPVTRHITGHDAAGNAIVHSSSPGEWKSFEANDMAFDVVYTTSHFPADLNNDADLKAHEKLIESNQLGLVNPRGTVCRIVDFAPNNQCVVHRTQSLDYGIVLEGEIEMVVEKGEPVRMQRGDVAVQRATMHGWRNPSDTEWARMVFVLQDCQPLTVGGKVMKEELGIATGVLKPSGNDQ</sequence>
<name>A0A1V6P812_PENDC</name>